<keyword evidence="10" id="KW-0482">Metalloprotease</keyword>
<dbReference type="InterPro" id="IPR008915">
    <property type="entry name" value="Peptidase_M50"/>
</dbReference>
<dbReference type="EMBL" id="LWBR01000024">
    <property type="protein sequence ID" value="KZN96190.1"/>
    <property type="molecule type" value="Genomic_DNA"/>
</dbReference>
<protein>
    <submittedName>
        <fullName evidence="14">Stage IV sporulation protein FB</fullName>
    </submittedName>
</protein>
<sequence>MNKYFSLLSKIHIHPIFWVLIAIGAMTAQFKALCILFSIVFIHEMGHAVCASFFSWRIKSIQLLPFGGAVEMEEHGNRPLKEDLFVVISGPIQHFWMQIAAWIFWEANFINDSTYEMFIFFNMSIFLFNLLPIWPLDGGKLLFILLSKQKPFSVAHKEMLRISAVVFSCLFLFLLFFNPTLLSGWIIAAFIVHSIYTEYKQRQFVYIRFLMERYYGNHQAFTVLKPIIVDRDDLIYHVLLKFQRGCKHPIIVEDDGKKLFQLDENELLHSFFSEKKTDGKMGDLQYVY</sequence>
<dbReference type="RefSeq" id="WP_063387951.1">
    <property type="nucleotide sequence ID" value="NZ_LWBR01000024.1"/>
</dbReference>
<name>A0A165XMC5_9BACI</name>
<evidence type="ECO:0000256" key="9">
    <source>
        <dbReference type="ARBA" id="ARBA00022989"/>
    </source>
</evidence>
<keyword evidence="15" id="KW-1185">Reference proteome</keyword>
<dbReference type="GO" id="GO:0008237">
    <property type="term" value="F:metallopeptidase activity"/>
    <property type="evidence" value="ECO:0007669"/>
    <property type="project" value="UniProtKB-KW"/>
</dbReference>
<organism evidence="14 15">
    <name type="scientific">Aeribacillus pallidus</name>
    <dbReference type="NCBI Taxonomy" id="33936"/>
    <lineage>
        <taxon>Bacteria</taxon>
        <taxon>Bacillati</taxon>
        <taxon>Bacillota</taxon>
        <taxon>Bacilli</taxon>
        <taxon>Bacillales</taxon>
        <taxon>Bacillaceae</taxon>
        <taxon>Aeribacillus</taxon>
    </lineage>
</organism>
<evidence type="ECO:0000256" key="1">
    <source>
        <dbReference type="ARBA" id="ARBA00001947"/>
    </source>
</evidence>
<evidence type="ECO:0000256" key="4">
    <source>
        <dbReference type="ARBA" id="ARBA00022670"/>
    </source>
</evidence>
<keyword evidence="7" id="KW-0378">Hydrolase</keyword>
<evidence type="ECO:0000256" key="8">
    <source>
        <dbReference type="ARBA" id="ARBA00022833"/>
    </source>
</evidence>
<evidence type="ECO:0000256" key="7">
    <source>
        <dbReference type="ARBA" id="ARBA00022801"/>
    </source>
</evidence>
<comment type="caution">
    <text evidence="14">The sequence shown here is derived from an EMBL/GenBank/DDBJ whole genome shotgun (WGS) entry which is preliminary data.</text>
</comment>
<dbReference type="PANTHER" id="PTHR39188:SF3">
    <property type="entry name" value="STAGE IV SPORULATION PROTEIN FB"/>
    <property type="match status" value="1"/>
</dbReference>
<keyword evidence="8" id="KW-0862">Zinc</keyword>
<evidence type="ECO:0000256" key="6">
    <source>
        <dbReference type="ARBA" id="ARBA00022723"/>
    </source>
</evidence>
<keyword evidence="11 12" id="KW-0472">Membrane</keyword>
<comment type="cofactor">
    <cofactor evidence="1">
        <name>Zn(2+)</name>
        <dbReference type="ChEBI" id="CHEBI:29105"/>
    </cofactor>
</comment>
<dbReference type="OrthoDB" id="166377at2"/>
<dbReference type="STRING" id="33936.AZI98_09005"/>
<dbReference type="Proteomes" id="UP000076476">
    <property type="component" value="Unassembled WGS sequence"/>
</dbReference>
<feature type="domain" description="Peptidase M50" evidence="13">
    <location>
        <begin position="33"/>
        <end position="104"/>
    </location>
</feature>
<dbReference type="GO" id="GO:0006508">
    <property type="term" value="P:proteolysis"/>
    <property type="evidence" value="ECO:0007669"/>
    <property type="project" value="UniProtKB-KW"/>
</dbReference>
<proteinExistence type="inferred from homology"/>
<evidence type="ECO:0000256" key="5">
    <source>
        <dbReference type="ARBA" id="ARBA00022692"/>
    </source>
</evidence>
<keyword evidence="9 12" id="KW-1133">Transmembrane helix</keyword>
<accession>A0A165XMC5</accession>
<evidence type="ECO:0000256" key="12">
    <source>
        <dbReference type="SAM" id="Phobius"/>
    </source>
</evidence>
<feature type="domain" description="Peptidase M50" evidence="13">
    <location>
        <begin position="113"/>
        <end position="165"/>
    </location>
</feature>
<keyword evidence="4" id="KW-0645">Protease</keyword>
<dbReference type="GO" id="GO:0016020">
    <property type="term" value="C:membrane"/>
    <property type="evidence" value="ECO:0007669"/>
    <property type="project" value="UniProtKB-SubCell"/>
</dbReference>
<evidence type="ECO:0000256" key="2">
    <source>
        <dbReference type="ARBA" id="ARBA00004141"/>
    </source>
</evidence>
<evidence type="ECO:0000256" key="10">
    <source>
        <dbReference type="ARBA" id="ARBA00023049"/>
    </source>
</evidence>
<dbReference type="AlphaFoldDB" id="A0A165XMC5"/>
<comment type="similarity">
    <text evidence="3">Belongs to the peptidase M50B family.</text>
</comment>
<feature type="transmembrane region" description="Helical" evidence="12">
    <location>
        <begin position="16"/>
        <end position="42"/>
    </location>
</feature>
<keyword evidence="6" id="KW-0479">Metal-binding</keyword>
<dbReference type="Pfam" id="PF02163">
    <property type="entry name" value="Peptidase_M50"/>
    <property type="match status" value="2"/>
</dbReference>
<dbReference type="GO" id="GO:0046872">
    <property type="term" value="F:metal ion binding"/>
    <property type="evidence" value="ECO:0007669"/>
    <property type="project" value="UniProtKB-KW"/>
</dbReference>
<evidence type="ECO:0000256" key="3">
    <source>
        <dbReference type="ARBA" id="ARBA00007931"/>
    </source>
</evidence>
<dbReference type="CDD" id="cd06161">
    <property type="entry name" value="S2P-M50_SpoIVFB"/>
    <property type="match status" value="1"/>
</dbReference>
<evidence type="ECO:0000313" key="14">
    <source>
        <dbReference type="EMBL" id="KZN96190.1"/>
    </source>
</evidence>
<keyword evidence="5 12" id="KW-0812">Transmembrane</keyword>
<dbReference type="PANTHER" id="PTHR39188">
    <property type="entry name" value="MEMBRANE-ASSOCIATED ZINC METALLOPROTEASE M50B"/>
    <property type="match status" value="1"/>
</dbReference>
<gene>
    <name evidence="14" type="ORF">AZI98_09005</name>
</gene>
<evidence type="ECO:0000259" key="13">
    <source>
        <dbReference type="Pfam" id="PF02163"/>
    </source>
</evidence>
<evidence type="ECO:0000256" key="11">
    <source>
        <dbReference type="ARBA" id="ARBA00023136"/>
    </source>
</evidence>
<feature type="transmembrane region" description="Helical" evidence="12">
    <location>
        <begin position="117"/>
        <end position="137"/>
    </location>
</feature>
<evidence type="ECO:0000313" key="15">
    <source>
        <dbReference type="Proteomes" id="UP000076476"/>
    </source>
</evidence>
<comment type="subcellular location">
    <subcellularLocation>
        <location evidence="2">Membrane</location>
        <topology evidence="2">Multi-pass membrane protein</topology>
    </subcellularLocation>
</comment>
<reference evidence="14 15" key="1">
    <citation type="submission" date="2016-04" db="EMBL/GenBank/DDBJ databases">
        <title>Draft genome sequence of Aeribacillus pallidus 8m3 from petroleum reservoir.</title>
        <authorList>
            <person name="Poltaraus A.B."/>
            <person name="Nazina T.N."/>
            <person name="Tourova T.P."/>
            <person name="Malakho S.M."/>
            <person name="Korshunova A.V."/>
            <person name="Sokolova D.S."/>
        </authorList>
    </citation>
    <scope>NUCLEOTIDE SEQUENCE [LARGE SCALE GENOMIC DNA]</scope>
    <source>
        <strain evidence="14 15">8m3</strain>
    </source>
</reference>